<dbReference type="AlphaFoldDB" id="U4KWJ3"/>
<evidence type="ECO:0000313" key="3">
    <source>
        <dbReference type="Proteomes" id="UP000018144"/>
    </source>
</evidence>
<name>U4KWJ3_PYROM</name>
<keyword evidence="3" id="KW-1185">Reference proteome</keyword>
<dbReference type="Proteomes" id="UP000018144">
    <property type="component" value="Unassembled WGS sequence"/>
</dbReference>
<evidence type="ECO:0000256" key="1">
    <source>
        <dbReference type="SAM" id="MobiDB-lite"/>
    </source>
</evidence>
<proteinExistence type="predicted"/>
<reference evidence="2 3" key="1">
    <citation type="journal article" date="2013" name="PLoS Genet.">
        <title>The genome and development-dependent transcriptomes of Pyronema confluens: a window into fungal evolution.</title>
        <authorList>
            <person name="Traeger S."/>
            <person name="Altegoer F."/>
            <person name="Freitag M."/>
            <person name="Gabaldon T."/>
            <person name="Kempken F."/>
            <person name="Kumar A."/>
            <person name="Marcet-Houben M."/>
            <person name="Poggeler S."/>
            <person name="Stajich J.E."/>
            <person name="Nowrousian M."/>
        </authorList>
    </citation>
    <scope>NUCLEOTIDE SEQUENCE [LARGE SCALE GENOMIC DNA]</scope>
    <source>
        <strain evidence="3">CBS 100304</strain>
        <tissue evidence="2">Vegetative mycelium</tissue>
    </source>
</reference>
<protein>
    <submittedName>
        <fullName evidence="2">Uncharacterized protein</fullName>
    </submittedName>
</protein>
<dbReference type="EMBL" id="HF935274">
    <property type="protein sequence ID" value="CCX05862.1"/>
    <property type="molecule type" value="Genomic_DNA"/>
</dbReference>
<evidence type="ECO:0000313" key="2">
    <source>
        <dbReference type="EMBL" id="CCX05862.1"/>
    </source>
</evidence>
<organism evidence="2 3">
    <name type="scientific">Pyronema omphalodes (strain CBS 100304)</name>
    <name type="common">Pyronema confluens</name>
    <dbReference type="NCBI Taxonomy" id="1076935"/>
    <lineage>
        <taxon>Eukaryota</taxon>
        <taxon>Fungi</taxon>
        <taxon>Dikarya</taxon>
        <taxon>Ascomycota</taxon>
        <taxon>Pezizomycotina</taxon>
        <taxon>Pezizomycetes</taxon>
        <taxon>Pezizales</taxon>
        <taxon>Pyronemataceae</taxon>
        <taxon>Pyronema</taxon>
    </lineage>
</organism>
<accession>U4KWJ3</accession>
<gene>
    <name evidence="2" type="ORF">PCON_05449</name>
</gene>
<feature type="compositionally biased region" description="Basic residues" evidence="1">
    <location>
        <begin position="34"/>
        <end position="43"/>
    </location>
</feature>
<sequence>MWSGLGGYATCACGCGGARPGLQPTSGRCLASRCPRRSARRTSRPSDSLREGPERPWPPLLLRRQLQKDASGQRSQAPLAPLVAPTTMTSILL</sequence>
<feature type="region of interest" description="Disordered" evidence="1">
    <location>
        <begin position="19"/>
        <end position="60"/>
    </location>
</feature>